<keyword evidence="3" id="KW-1185">Reference proteome</keyword>
<comment type="caution">
    <text evidence="2">The sequence shown here is derived from an EMBL/GenBank/DDBJ whole genome shotgun (WGS) entry which is preliminary data.</text>
</comment>
<feature type="non-terminal residue" evidence="2">
    <location>
        <position position="1"/>
    </location>
</feature>
<dbReference type="Proteomes" id="UP000257109">
    <property type="component" value="Unassembled WGS sequence"/>
</dbReference>
<evidence type="ECO:0000256" key="1">
    <source>
        <dbReference type="SAM" id="MobiDB-lite"/>
    </source>
</evidence>
<dbReference type="AlphaFoldDB" id="A0A371I8F4"/>
<protein>
    <submittedName>
        <fullName evidence="2">Uncharacterized protein</fullName>
    </submittedName>
</protein>
<evidence type="ECO:0000313" key="2">
    <source>
        <dbReference type="EMBL" id="RDY11288.1"/>
    </source>
</evidence>
<proteinExistence type="predicted"/>
<feature type="compositionally biased region" description="Acidic residues" evidence="1">
    <location>
        <begin position="272"/>
        <end position="281"/>
    </location>
</feature>
<feature type="compositionally biased region" description="Basic and acidic residues" evidence="1">
    <location>
        <begin position="255"/>
        <end position="271"/>
    </location>
</feature>
<feature type="region of interest" description="Disordered" evidence="1">
    <location>
        <begin position="254"/>
        <end position="281"/>
    </location>
</feature>
<sequence>MKQTSYLEIFIKWFVLNTMHRFKFFRVTMKQYLEAHGIVHQTTFSYTKEAFTFATYLINCVPSIIIDFSTPSQALTEAIIAPVIPNLSLEVYGCVAFVHLYKHQRVDSSSVDLLLIKKGYQCSHPPTQQMFVTLDVVFDIYPIEKEIRNCIIQFNQYTISFTSNLVSELQILGVLFLLPHFSELLPFDKIHNWYETSQNPLCCSQPSVIIIEDKIITLGPNELPNLMSSYRLDDRNYLQWAQYIRTTLKGHKKLSHVEGNDPPRDDPKFEAWDDEDSLIMT</sequence>
<gene>
    <name evidence="2" type="ORF">CR513_04075</name>
</gene>
<organism evidence="2 3">
    <name type="scientific">Mucuna pruriens</name>
    <name type="common">Velvet bean</name>
    <name type="synonym">Dolichos pruriens</name>
    <dbReference type="NCBI Taxonomy" id="157652"/>
    <lineage>
        <taxon>Eukaryota</taxon>
        <taxon>Viridiplantae</taxon>
        <taxon>Streptophyta</taxon>
        <taxon>Embryophyta</taxon>
        <taxon>Tracheophyta</taxon>
        <taxon>Spermatophyta</taxon>
        <taxon>Magnoliopsida</taxon>
        <taxon>eudicotyledons</taxon>
        <taxon>Gunneridae</taxon>
        <taxon>Pentapetalae</taxon>
        <taxon>rosids</taxon>
        <taxon>fabids</taxon>
        <taxon>Fabales</taxon>
        <taxon>Fabaceae</taxon>
        <taxon>Papilionoideae</taxon>
        <taxon>50 kb inversion clade</taxon>
        <taxon>NPAAA clade</taxon>
        <taxon>indigoferoid/millettioid clade</taxon>
        <taxon>Phaseoleae</taxon>
        <taxon>Mucuna</taxon>
    </lineage>
</organism>
<dbReference type="EMBL" id="QJKJ01000670">
    <property type="protein sequence ID" value="RDY11288.1"/>
    <property type="molecule type" value="Genomic_DNA"/>
</dbReference>
<name>A0A371I8F4_MUCPR</name>
<reference evidence="2" key="1">
    <citation type="submission" date="2018-05" db="EMBL/GenBank/DDBJ databases">
        <title>Draft genome of Mucuna pruriens seed.</title>
        <authorList>
            <person name="Nnadi N.E."/>
            <person name="Vos R."/>
            <person name="Hasami M.H."/>
            <person name="Devisetty U.K."/>
            <person name="Aguiy J.C."/>
        </authorList>
    </citation>
    <scope>NUCLEOTIDE SEQUENCE [LARGE SCALE GENOMIC DNA]</scope>
    <source>
        <strain evidence="2">JCA_2017</strain>
    </source>
</reference>
<accession>A0A371I8F4</accession>
<evidence type="ECO:0000313" key="3">
    <source>
        <dbReference type="Proteomes" id="UP000257109"/>
    </source>
</evidence>
<dbReference type="OrthoDB" id="1746033at2759"/>